<keyword evidence="3" id="KW-0843">Virulence</keyword>
<dbReference type="PANTHER" id="PTHR11941:SF171">
    <property type="entry name" value="SD19268P"/>
    <property type="match status" value="1"/>
</dbReference>
<dbReference type="Gene3D" id="1.10.12.10">
    <property type="entry name" value="Lyase 2-enoyl-coa Hydratase, Chain A, domain 2"/>
    <property type="match status" value="1"/>
</dbReference>
<keyword evidence="4" id="KW-0456">Lyase</keyword>
<keyword evidence="6" id="KW-1185">Reference proteome</keyword>
<dbReference type="GO" id="GO:0005739">
    <property type="term" value="C:mitochondrion"/>
    <property type="evidence" value="ECO:0007669"/>
    <property type="project" value="TreeGrafter"/>
</dbReference>
<evidence type="ECO:0000256" key="3">
    <source>
        <dbReference type="ARBA" id="ARBA00023026"/>
    </source>
</evidence>
<name>A0A6A6R753_9PEZI</name>
<dbReference type="InterPro" id="IPR001753">
    <property type="entry name" value="Enoyl-CoA_hydra/iso"/>
</dbReference>
<dbReference type="GO" id="GO:0016829">
    <property type="term" value="F:lyase activity"/>
    <property type="evidence" value="ECO:0007669"/>
    <property type="project" value="UniProtKB-KW"/>
</dbReference>
<evidence type="ECO:0000313" key="5">
    <source>
        <dbReference type="EMBL" id="KAF2500306.1"/>
    </source>
</evidence>
<dbReference type="EMBL" id="MU004183">
    <property type="protein sequence ID" value="KAF2500306.1"/>
    <property type="molecule type" value="Genomic_DNA"/>
</dbReference>
<reference evidence="5" key="1">
    <citation type="journal article" date="2020" name="Stud. Mycol.">
        <title>101 Dothideomycetes genomes: a test case for predicting lifestyles and emergence of pathogens.</title>
        <authorList>
            <person name="Haridas S."/>
            <person name="Albert R."/>
            <person name="Binder M."/>
            <person name="Bloem J."/>
            <person name="Labutti K."/>
            <person name="Salamov A."/>
            <person name="Andreopoulos B."/>
            <person name="Baker S."/>
            <person name="Barry K."/>
            <person name="Bills G."/>
            <person name="Bluhm B."/>
            <person name="Cannon C."/>
            <person name="Castanera R."/>
            <person name="Culley D."/>
            <person name="Daum C."/>
            <person name="Ezra D."/>
            <person name="Gonzalez J."/>
            <person name="Henrissat B."/>
            <person name="Kuo A."/>
            <person name="Liang C."/>
            <person name="Lipzen A."/>
            <person name="Lutzoni F."/>
            <person name="Magnuson J."/>
            <person name="Mondo S."/>
            <person name="Nolan M."/>
            <person name="Ohm R."/>
            <person name="Pangilinan J."/>
            <person name="Park H.-J."/>
            <person name="Ramirez L."/>
            <person name="Alfaro M."/>
            <person name="Sun H."/>
            <person name="Tritt A."/>
            <person name="Yoshinaga Y."/>
            <person name="Zwiers L.-H."/>
            <person name="Turgeon B."/>
            <person name="Goodwin S."/>
            <person name="Spatafora J."/>
            <person name="Crous P."/>
            <person name="Grigoriev I."/>
        </authorList>
    </citation>
    <scope>NUCLEOTIDE SEQUENCE</scope>
    <source>
        <strain evidence="5">CBS 269.34</strain>
    </source>
</reference>
<dbReference type="Proteomes" id="UP000799750">
    <property type="component" value="Unassembled WGS sequence"/>
</dbReference>
<dbReference type="SUPFAM" id="SSF52096">
    <property type="entry name" value="ClpP/crotonase"/>
    <property type="match status" value="1"/>
</dbReference>
<dbReference type="OrthoDB" id="410701at2759"/>
<dbReference type="Gene3D" id="3.90.226.10">
    <property type="entry name" value="2-enoyl-CoA Hydratase, Chain A, domain 1"/>
    <property type="match status" value="1"/>
</dbReference>
<evidence type="ECO:0000256" key="4">
    <source>
        <dbReference type="ARBA" id="ARBA00023239"/>
    </source>
</evidence>
<sequence length="310" mass="32557">MFHAGTRWPTISLKSSTGRVVIDPLSEASGLQALTSASPVINVTSVPAPHCGSIRILSLNRPAARNAISKQLLAELNHHITSIHDEGGSGSTRALILASEVDSSFCAGADLKERAGFTAEDTKNFLTSLRGTFASIAALPIPTISALAAPAFGGGLELALTTHLRIFASNTIVALPETRLGIIPGAGGTYRLPGVIGLSRARDMILTGRRVAASEAYFLGLCDRLVEVRAEEAGEAGVARKRVLEEAVKLAREICEGGPIAINAALKAVEGCAGGETAENAMYEVVVKTKDRDEALVAFREKRKPVFKGH</sequence>
<evidence type="ECO:0000256" key="1">
    <source>
        <dbReference type="ARBA" id="ARBA00004685"/>
    </source>
</evidence>
<comment type="pathway">
    <text evidence="1">Mycotoxin biosynthesis.</text>
</comment>
<accession>A0A6A6R753</accession>
<evidence type="ECO:0000256" key="2">
    <source>
        <dbReference type="ARBA" id="ARBA00005254"/>
    </source>
</evidence>
<organism evidence="5 6">
    <name type="scientific">Lophium mytilinum</name>
    <dbReference type="NCBI Taxonomy" id="390894"/>
    <lineage>
        <taxon>Eukaryota</taxon>
        <taxon>Fungi</taxon>
        <taxon>Dikarya</taxon>
        <taxon>Ascomycota</taxon>
        <taxon>Pezizomycotina</taxon>
        <taxon>Dothideomycetes</taxon>
        <taxon>Pleosporomycetidae</taxon>
        <taxon>Mytilinidiales</taxon>
        <taxon>Mytilinidiaceae</taxon>
        <taxon>Lophium</taxon>
    </lineage>
</organism>
<gene>
    <name evidence="5" type="ORF">BU16DRAFT_547205</name>
</gene>
<protein>
    <submittedName>
        <fullName evidence="5">ClpP/crotonase</fullName>
    </submittedName>
</protein>
<dbReference type="InterPro" id="IPR029045">
    <property type="entry name" value="ClpP/crotonase-like_dom_sf"/>
</dbReference>
<dbReference type="Pfam" id="PF00378">
    <property type="entry name" value="ECH_1"/>
    <property type="match status" value="1"/>
</dbReference>
<dbReference type="PANTHER" id="PTHR11941">
    <property type="entry name" value="ENOYL-COA HYDRATASE-RELATED"/>
    <property type="match status" value="1"/>
</dbReference>
<dbReference type="AlphaFoldDB" id="A0A6A6R753"/>
<dbReference type="GO" id="GO:0006635">
    <property type="term" value="P:fatty acid beta-oxidation"/>
    <property type="evidence" value="ECO:0007669"/>
    <property type="project" value="TreeGrafter"/>
</dbReference>
<dbReference type="InterPro" id="IPR014748">
    <property type="entry name" value="Enoyl-CoA_hydra_C"/>
</dbReference>
<dbReference type="CDD" id="cd06558">
    <property type="entry name" value="crotonase-like"/>
    <property type="match status" value="1"/>
</dbReference>
<proteinExistence type="inferred from homology"/>
<evidence type="ECO:0000313" key="6">
    <source>
        <dbReference type="Proteomes" id="UP000799750"/>
    </source>
</evidence>
<dbReference type="FunFam" id="3.90.226.10:FF:000058">
    <property type="entry name" value="Enoyl-CoA hydratase/isomerase family protein"/>
    <property type="match status" value="1"/>
</dbReference>
<comment type="similarity">
    <text evidence="2">Belongs to the enoyl-CoA hydratase/isomerase family.</text>
</comment>